<organism evidence="2 3">
    <name type="scientific">Marininema mesophilum</name>
    <dbReference type="NCBI Taxonomy" id="1048340"/>
    <lineage>
        <taxon>Bacteria</taxon>
        <taxon>Bacillati</taxon>
        <taxon>Bacillota</taxon>
        <taxon>Bacilli</taxon>
        <taxon>Bacillales</taxon>
        <taxon>Thermoactinomycetaceae</taxon>
        <taxon>Marininema</taxon>
    </lineage>
</organism>
<dbReference type="AlphaFoldDB" id="A0A1H3CLX0"/>
<protein>
    <submittedName>
        <fullName evidence="2">Uncharacterized protein</fullName>
    </submittedName>
</protein>
<name>A0A1H3CLX0_9BACL</name>
<reference evidence="2 3" key="1">
    <citation type="submission" date="2016-10" db="EMBL/GenBank/DDBJ databases">
        <authorList>
            <person name="de Groot N.N."/>
        </authorList>
    </citation>
    <scope>NUCLEOTIDE SEQUENCE [LARGE SCALE GENOMIC DNA]</scope>
    <source>
        <strain evidence="2 3">DSM 45610</strain>
    </source>
</reference>
<dbReference type="Proteomes" id="UP000198534">
    <property type="component" value="Unassembled WGS sequence"/>
</dbReference>
<keyword evidence="1" id="KW-0472">Membrane</keyword>
<keyword evidence="1" id="KW-1133">Transmembrane helix</keyword>
<evidence type="ECO:0000313" key="3">
    <source>
        <dbReference type="Proteomes" id="UP000198534"/>
    </source>
</evidence>
<evidence type="ECO:0000313" key="2">
    <source>
        <dbReference type="EMBL" id="SDX55143.1"/>
    </source>
</evidence>
<sequence>MLTRLSLILGAVALIFFIVGSIWFYMHAM</sequence>
<feature type="transmembrane region" description="Helical" evidence="1">
    <location>
        <begin position="7"/>
        <end position="26"/>
    </location>
</feature>
<keyword evidence="1" id="KW-0812">Transmembrane</keyword>
<proteinExistence type="predicted"/>
<evidence type="ECO:0000256" key="1">
    <source>
        <dbReference type="SAM" id="Phobius"/>
    </source>
</evidence>
<dbReference type="STRING" id="1048340.SAMN05444487_1245"/>
<accession>A0A1H3CLX0</accession>
<gene>
    <name evidence="2" type="ORF">SAMN05444487_1245</name>
</gene>
<dbReference type="EMBL" id="FNNQ01000024">
    <property type="protein sequence ID" value="SDX55143.1"/>
    <property type="molecule type" value="Genomic_DNA"/>
</dbReference>
<keyword evidence="3" id="KW-1185">Reference proteome</keyword>